<protein>
    <submittedName>
        <fullName evidence="3">Putative porin</fullName>
    </submittedName>
</protein>
<feature type="chain" id="PRO_5011594632" evidence="2">
    <location>
        <begin position="23"/>
        <end position="653"/>
    </location>
</feature>
<evidence type="ECO:0000313" key="3">
    <source>
        <dbReference type="EMBL" id="SFB19749.1"/>
    </source>
</evidence>
<feature type="signal peptide" evidence="2">
    <location>
        <begin position="1"/>
        <end position="22"/>
    </location>
</feature>
<name>A0A1I0Z201_9BACT</name>
<gene>
    <name evidence="3" type="ORF">SAMN04489723_105215</name>
</gene>
<dbReference type="InterPro" id="IPR025631">
    <property type="entry name" value="Porin_10"/>
</dbReference>
<keyword evidence="4" id="KW-1185">Reference proteome</keyword>
<dbReference type="Pfam" id="PF14121">
    <property type="entry name" value="Porin_10"/>
    <property type="match status" value="1"/>
</dbReference>
<dbReference type="AlphaFoldDB" id="A0A1I0Z201"/>
<dbReference type="RefSeq" id="WP_245786811.1">
    <property type="nucleotide sequence ID" value="NZ_FOKK01000005.1"/>
</dbReference>
<evidence type="ECO:0000256" key="1">
    <source>
        <dbReference type="SAM" id="MobiDB-lite"/>
    </source>
</evidence>
<dbReference type="Proteomes" id="UP000198790">
    <property type="component" value="Unassembled WGS sequence"/>
</dbReference>
<accession>A0A1I0Z201</accession>
<proteinExistence type="predicted"/>
<organism evidence="3 4">
    <name type="scientific">Algoriphagus aquimarinus</name>
    <dbReference type="NCBI Taxonomy" id="237018"/>
    <lineage>
        <taxon>Bacteria</taxon>
        <taxon>Pseudomonadati</taxon>
        <taxon>Bacteroidota</taxon>
        <taxon>Cytophagia</taxon>
        <taxon>Cytophagales</taxon>
        <taxon>Cyclobacteriaceae</taxon>
        <taxon>Algoriphagus</taxon>
    </lineage>
</organism>
<reference evidence="3 4" key="1">
    <citation type="submission" date="2016-10" db="EMBL/GenBank/DDBJ databases">
        <authorList>
            <person name="de Groot N.N."/>
        </authorList>
    </citation>
    <scope>NUCLEOTIDE SEQUENCE [LARGE SCALE GENOMIC DNA]</scope>
    <source>
        <strain evidence="3 4">DSM 23399</strain>
    </source>
</reference>
<feature type="region of interest" description="Disordered" evidence="1">
    <location>
        <begin position="28"/>
        <end position="49"/>
    </location>
</feature>
<keyword evidence="2" id="KW-0732">Signal</keyword>
<evidence type="ECO:0000313" key="4">
    <source>
        <dbReference type="Proteomes" id="UP000198790"/>
    </source>
</evidence>
<dbReference type="EMBL" id="FOKK01000005">
    <property type="protein sequence ID" value="SFB19749.1"/>
    <property type="molecule type" value="Genomic_DNA"/>
</dbReference>
<sequence>MNKRFLGFLFFLTIASVQFAFAQRTIPRTGQNTNQQGNREVTDPDEEEEGIVGRRSLLDDSTKMVYGPKTSLYFYEKDIKRNNLILYPQDTALTNFHNYDPVGKSNWKYQDLGNIGSATKSIYYEIPDVIGARSGFSAYDLYYHAPENNKYFDTKSPFTEMSAFFGGGQRNMLDLAFARNINSRWNVGFDLHTIRARKTLNPVARDDNMVSQTSYSLHTNYRSENGKYWFLGNFSRMLHKVNEIGGIIPPGIDTTSVYFTYEDAKVWLSNTQASDLRQEYRFYHEYSVRDELQIYHIFDQKNKDFTLTAALTGSDSLFYPSTRLNATLENTQSDTTRNYSDFKEWGNEVGFKGSFKGFYYNAHAKFRAGRMKSTFYPDKNNFNEVYLGGELIGKISDKWSISADGEYLIPGAFKLHGLFISPWLEVDYTKAVYKPTSMQQMYYGNHYQWENDFGNVGVDQIRGVLKLDFDKIQLRPSVTINRVNNYVYFNEDRKAEQASGEAFMLIPGLKAKVRIGRKFQWDTEVIYTQISGEASDKFRIPKFYGNTKFYFDSPMFNDNVYVQLGLDIRYHSDYFAEAYFPSTQQFYLQNSFNVYAYPVADVFLDFRINRTRVLLKYNHLNSGLMNKEGYFITPDYTGYKSFIDLGITWYLFD</sequence>
<dbReference type="STRING" id="237018.SAMN04489723_105215"/>
<feature type="compositionally biased region" description="Polar residues" evidence="1">
    <location>
        <begin position="28"/>
        <end position="39"/>
    </location>
</feature>
<evidence type="ECO:0000256" key="2">
    <source>
        <dbReference type="SAM" id="SignalP"/>
    </source>
</evidence>